<protein>
    <submittedName>
        <fullName evidence="1">Uncharacterized protein</fullName>
    </submittedName>
</protein>
<gene>
    <name evidence="1" type="primary">ORF24595</name>
</gene>
<sequence length="50" mass="5494">MVDYVAVVINATTPLNRVKLVCHWTSAILQQRCVKMASGVTMLSADLLCE</sequence>
<organism evidence="1">
    <name type="scientific">Arion vulgaris</name>
    <dbReference type="NCBI Taxonomy" id="1028688"/>
    <lineage>
        <taxon>Eukaryota</taxon>
        <taxon>Metazoa</taxon>
        <taxon>Spiralia</taxon>
        <taxon>Lophotrochozoa</taxon>
        <taxon>Mollusca</taxon>
        <taxon>Gastropoda</taxon>
        <taxon>Heterobranchia</taxon>
        <taxon>Euthyneura</taxon>
        <taxon>Panpulmonata</taxon>
        <taxon>Eupulmonata</taxon>
        <taxon>Stylommatophora</taxon>
        <taxon>Helicina</taxon>
        <taxon>Arionoidea</taxon>
        <taxon>Arionidae</taxon>
        <taxon>Arion</taxon>
    </lineage>
</organism>
<reference evidence="1" key="1">
    <citation type="submission" date="2014-12" db="EMBL/GenBank/DDBJ databases">
        <title>Insight into the proteome of Arion vulgaris.</title>
        <authorList>
            <person name="Aradska J."/>
            <person name="Bulat T."/>
            <person name="Smidak R."/>
            <person name="Sarate P."/>
            <person name="Gangsoo J."/>
            <person name="Sialana F."/>
            <person name="Bilban M."/>
            <person name="Lubec G."/>
        </authorList>
    </citation>
    <scope>NUCLEOTIDE SEQUENCE</scope>
    <source>
        <tissue evidence="1">Skin</tissue>
    </source>
</reference>
<evidence type="ECO:0000313" key="1">
    <source>
        <dbReference type="EMBL" id="CEK55191.1"/>
    </source>
</evidence>
<dbReference type="EMBL" id="HACG01008326">
    <property type="protein sequence ID" value="CEK55191.1"/>
    <property type="molecule type" value="Transcribed_RNA"/>
</dbReference>
<feature type="non-terminal residue" evidence="1">
    <location>
        <position position="50"/>
    </location>
</feature>
<name>A0A0B6YHB8_9EUPU</name>
<dbReference type="AlphaFoldDB" id="A0A0B6YHB8"/>
<accession>A0A0B6YHB8</accession>
<proteinExistence type="predicted"/>